<dbReference type="SUPFAM" id="SSF52058">
    <property type="entry name" value="L domain-like"/>
    <property type="match status" value="1"/>
</dbReference>
<evidence type="ECO:0000256" key="7">
    <source>
        <dbReference type="ARBA" id="ARBA00023180"/>
    </source>
</evidence>
<evidence type="ECO:0000313" key="8">
    <source>
        <dbReference type="EMBL" id="MBA0753401.1"/>
    </source>
</evidence>
<dbReference type="Gene3D" id="3.80.10.10">
    <property type="entry name" value="Ribonuclease Inhibitor"/>
    <property type="match status" value="1"/>
</dbReference>
<keyword evidence="7" id="KW-0325">Glycoprotein</keyword>
<organism evidence="8 9">
    <name type="scientific">Gossypium gossypioides</name>
    <name type="common">Mexican cotton</name>
    <name type="synonym">Selera gossypioides</name>
    <dbReference type="NCBI Taxonomy" id="34282"/>
    <lineage>
        <taxon>Eukaryota</taxon>
        <taxon>Viridiplantae</taxon>
        <taxon>Streptophyta</taxon>
        <taxon>Embryophyta</taxon>
        <taxon>Tracheophyta</taxon>
        <taxon>Spermatophyta</taxon>
        <taxon>Magnoliopsida</taxon>
        <taxon>eudicotyledons</taxon>
        <taxon>Gunneridae</taxon>
        <taxon>Pentapetalae</taxon>
        <taxon>rosids</taxon>
        <taxon>malvids</taxon>
        <taxon>Malvales</taxon>
        <taxon>Malvaceae</taxon>
        <taxon>Malvoideae</taxon>
        <taxon>Gossypium</taxon>
    </lineage>
</organism>
<gene>
    <name evidence="8" type="ORF">Gogos_022082</name>
</gene>
<dbReference type="Pfam" id="PF00560">
    <property type="entry name" value="LRR_1"/>
    <property type="match status" value="1"/>
</dbReference>
<dbReference type="InterPro" id="IPR046956">
    <property type="entry name" value="RLP23-like"/>
</dbReference>
<proteinExistence type="predicted"/>
<dbReference type="PANTHER" id="PTHR48063">
    <property type="entry name" value="LRR RECEPTOR-LIKE KINASE"/>
    <property type="match status" value="1"/>
</dbReference>
<evidence type="ECO:0000256" key="6">
    <source>
        <dbReference type="ARBA" id="ARBA00023170"/>
    </source>
</evidence>
<protein>
    <recommendedName>
        <fullName evidence="10">Leucine-rich repeat-containing N-terminal plant-type domain-containing protein</fullName>
    </recommendedName>
</protein>
<evidence type="ECO:0000256" key="3">
    <source>
        <dbReference type="ARBA" id="ARBA00022729"/>
    </source>
</evidence>
<keyword evidence="6" id="KW-0675">Receptor</keyword>
<keyword evidence="5" id="KW-0472">Membrane</keyword>
<comment type="subcellular location">
    <subcellularLocation>
        <location evidence="1">Membrane</location>
        <topology evidence="1">Single-pass type I membrane protein</topology>
    </subcellularLocation>
</comment>
<evidence type="ECO:0000256" key="1">
    <source>
        <dbReference type="ARBA" id="ARBA00004479"/>
    </source>
</evidence>
<keyword evidence="4" id="KW-1133">Transmembrane helix</keyword>
<evidence type="ECO:0000313" key="9">
    <source>
        <dbReference type="Proteomes" id="UP000593579"/>
    </source>
</evidence>
<evidence type="ECO:0000256" key="5">
    <source>
        <dbReference type="ARBA" id="ARBA00023136"/>
    </source>
</evidence>
<dbReference type="EMBL" id="JABEZY010253915">
    <property type="protein sequence ID" value="MBA0753401.1"/>
    <property type="molecule type" value="Genomic_DNA"/>
</dbReference>
<name>A0A7J9CYC5_GOSGO</name>
<reference evidence="8 9" key="1">
    <citation type="journal article" date="2019" name="Genome Biol. Evol.">
        <title>Insights into the evolution of the New World diploid cottons (Gossypium, subgenus Houzingenia) based on genome sequencing.</title>
        <authorList>
            <person name="Grover C.E."/>
            <person name="Arick M.A. 2nd"/>
            <person name="Thrash A."/>
            <person name="Conover J.L."/>
            <person name="Sanders W.S."/>
            <person name="Peterson D.G."/>
            <person name="Frelichowski J.E."/>
            <person name="Scheffler J.A."/>
            <person name="Scheffler B.E."/>
            <person name="Wendel J.F."/>
        </authorList>
    </citation>
    <scope>NUCLEOTIDE SEQUENCE [LARGE SCALE GENOMIC DNA]</scope>
    <source>
        <strain evidence="8">5</strain>
        <tissue evidence="8">Leaf</tissue>
    </source>
</reference>
<comment type="caution">
    <text evidence="8">The sequence shown here is derived from an EMBL/GenBank/DDBJ whole genome shotgun (WGS) entry which is preliminary data.</text>
</comment>
<dbReference type="AlphaFoldDB" id="A0A7J9CYC5"/>
<evidence type="ECO:0008006" key="10">
    <source>
        <dbReference type="Google" id="ProtNLM"/>
    </source>
</evidence>
<dbReference type="GO" id="GO:0016020">
    <property type="term" value="C:membrane"/>
    <property type="evidence" value="ECO:0007669"/>
    <property type="project" value="UniProtKB-SubCell"/>
</dbReference>
<sequence length="72" mass="8322">MFSASLSFFCTTIMNIDLDYLDLSNNLLSSRIPDCWNKYIFMRLRNTSLYGKIPYSLKNCTQLGLLDLGDKN</sequence>
<evidence type="ECO:0000256" key="2">
    <source>
        <dbReference type="ARBA" id="ARBA00022692"/>
    </source>
</evidence>
<dbReference type="Proteomes" id="UP000593579">
    <property type="component" value="Unassembled WGS sequence"/>
</dbReference>
<dbReference type="InterPro" id="IPR032675">
    <property type="entry name" value="LRR_dom_sf"/>
</dbReference>
<dbReference type="InterPro" id="IPR001611">
    <property type="entry name" value="Leu-rich_rpt"/>
</dbReference>
<keyword evidence="9" id="KW-1185">Reference proteome</keyword>
<accession>A0A7J9CYC5</accession>
<evidence type="ECO:0000256" key="4">
    <source>
        <dbReference type="ARBA" id="ARBA00022989"/>
    </source>
</evidence>
<keyword evidence="2" id="KW-0812">Transmembrane</keyword>
<keyword evidence="3" id="KW-0732">Signal</keyword>